<evidence type="ECO:0000313" key="1">
    <source>
        <dbReference type="EMBL" id="SVA54963.1"/>
    </source>
</evidence>
<proteinExistence type="predicted"/>
<reference evidence="1" key="1">
    <citation type="submission" date="2018-05" db="EMBL/GenBank/DDBJ databases">
        <authorList>
            <person name="Lanie J.A."/>
            <person name="Ng W.-L."/>
            <person name="Kazmierczak K.M."/>
            <person name="Andrzejewski T.M."/>
            <person name="Davidsen T.M."/>
            <person name="Wayne K.J."/>
            <person name="Tettelin H."/>
            <person name="Glass J.I."/>
            <person name="Rusch D."/>
            <person name="Podicherti R."/>
            <person name="Tsui H.-C.T."/>
            <person name="Winkler M.E."/>
        </authorList>
    </citation>
    <scope>NUCLEOTIDE SEQUENCE</scope>
</reference>
<dbReference type="EMBL" id="UINC01012607">
    <property type="protein sequence ID" value="SVA54963.1"/>
    <property type="molecule type" value="Genomic_DNA"/>
</dbReference>
<dbReference type="AlphaFoldDB" id="A0A381WSP5"/>
<organism evidence="1">
    <name type="scientific">marine metagenome</name>
    <dbReference type="NCBI Taxonomy" id="408172"/>
    <lineage>
        <taxon>unclassified sequences</taxon>
        <taxon>metagenomes</taxon>
        <taxon>ecological metagenomes</taxon>
    </lineage>
</organism>
<sequence length="98" mass="11297">MTLIEILAQPWNQYRQGIIFSIQKGDFDAAIVMLLGMCKVLPEQYRPKLPDIPSAANLQEDFLLKQGKWEWCTISLQAVEDSISRWIHDNFDRVAMGT</sequence>
<name>A0A381WSP5_9ZZZZ</name>
<protein>
    <submittedName>
        <fullName evidence="1">Uncharacterized protein</fullName>
    </submittedName>
</protein>
<gene>
    <name evidence="1" type="ORF">METZ01_LOCUS107817</name>
</gene>
<accession>A0A381WSP5</accession>